<dbReference type="Gene3D" id="3.40.30.10">
    <property type="entry name" value="Glutaredoxin"/>
    <property type="match status" value="1"/>
</dbReference>
<keyword evidence="3" id="KW-1185">Reference proteome</keyword>
<dbReference type="Proteomes" id="UP000235916">
    <property type="component" value="Unassembled WGS sequence"/>
</dbReference>
<dbReference type="SUPFAM" id="SSF52833">
    <property type="entry name" value="Thioredoxin-like"/>
    <property type="match status" value="1"/>
</dbReference>
<comment type="caution">
    <text evidence="2">The sequence shown here is derived from an EMBL/GenBank/DDBJ whole genome shotgun (WGS) entry which is preliminary data.</text>
</comment>
<evidence type="ECO:0000313" key="3">
    <source>
        <dbReference type="Proteomes" id="UP000235916"/>
    </source>
</evidence>
<evidence type="ECO:0000259" key="1">
    <source>
        <dbReference type="Pfam" id="PF00462"/>
    </source>
</evidence>
<protein>
    <recommendedName>
        <fullName evidence="1">Glutaredoxin domain-containing protein</fullName>
    </recommendedName>
</protein>
<evidence type="ECO:0000313" key="2">
    <source>
        <dbReference type="EMBL" id="PND40348.1"/>
    </source>
</evidence>
<reference evidence="2 3" key="1">
    <citation type="submission" date="2018-01" db="EMBL/GenBank/DDBJ databases">
        <title>Draft genome sequence of Paucibacter aquatile CR182 isolated from freshwater of the Nakdong River.</title>
        <authorList>
            <person name="Choi A."/>
            <person name="Chung E.J."/>
        </authorList>
    </citation>
    <scope>NUCLEOTIDE SEQUENCE [LARGE SCALE GENOMIC DNA]</scope>
    <source>
        <strain evidence="2 3">CR182</strain>
    </source>
</reference>
<gene>
    <name evidence="2" type="ORF">C1O66_02935</name>
</gene>
<dbReference type="InterPro" id="IPR036249">
    <property type="entry name" value="Thioredoxin-like_sf"/>
</dbReference>
<feature type="domain" description="Glutaredoxin" evidence="1">
    <location>
        <begin position="44"/>
        <end position="101"/>
    </location>
</feature>
<name>A0A2N8L3R8_9BURK</name>
<accession>A0A2N8L3R8</accession>
<proteinExistence type="predicted"/>
<dbReference type="InterPro" id="IPR002109">
    <property type="entry name" value="Glutaredoxin"/>
</dbReference>
<dbReference type="AlphaFoldDB" id="A0A2N8L3R8"/>
<organism evidence="2 3">
    <name type="scientific">Kinneretia aquatilis</name>
    <dbReference type="NCBI Taxonomy" id="2070761"/>
    <lineage>
        <taxon>Bacteria</taxon>
        <taxon>Pseudomonadati</taxon>
        <taxon>Pseudomonadota</taxon>
        <taxon>Betaproteobacteria</taxon>
        <taxon>Burkholderiales</taxon>
        <taxon>Sphaerotilaceae</taxon>
        <taxon>Roseateles</taxon>
    </lineage>
</organism>
<dbReference type="EMBL" id="POSP01000001">
    <property type="protein sequence ID" value="PND40348.1"/>
    <property type="molecule type" value="Genomic_DNA"/>
</dbReference>
<dbReference type="Pfam" id="PF00462">
    <property type="entry name" value="Glutaredoxin"/>
    <property type="match status" value="1"/>
</dbReference>
<sequence length="122" mass="13766">MAWRELWPLLAIVAVVWGLSTWARQGLHEGQAQSLRERAKPGDIVMLSSRSCAYCSQAREWFEAERIPYAECFIESNAQCAQRFRETLAQGTPTFLVRGQVIVGLDRARMVALLEQAGAVQR</sequence>
<dbReference type="PROSITE" id="PS51354">
    <property type="entry name" value="GLUTAREDOXIN_2"/>
    <property type="match status" value="1"/>
</dbReference>